<dbReference type="Gene3D" id="3.90.550.20">
    <property type="match status" value="1"/>
</dbReference>
<reference evidence="3" key="2">
    <citation type="journal article" date="2021" name="Genome Biol. Evol.">
        <title>Developing a high-quality reference genome for a parasitic bivalve with doubly uniparental inheritance (Bivalvia: Unionida).</title>
        <authorList>
            <person name="Smith C.H."/>
        </authorList>
    </citation>
    <scope>NUCLEOTIDE SEQUENCE</scope>
    <source>
        <strain evidence="3">CHS0354</strain>
        <tissue evidence="3">Mantle</tissue>
    </source>
</reference>
<keyword evidence="2" id="KW-0472">Membrane</keyword>
<dbReference type="GO" id="GO:0016020">
    <property type="term" value="C:membrane"/>
    <property type="evidence" value="ECO:0007669"/>
    <property type="project" value="GOC"/>
</dbReference>
<reference evidence="3" key="1">
    <citation type="journal article" date="2021" name="Genome Biol. Evol.">
        <title>A High-Quality Reference Genome for a Parasitic Bivalve with Doubly Uniparental Inheritance (Bivalvia: Unionida).</title>
        <authorList>
            <person name="Smith C.H."/>
        </authorList>
    </citation>
    <scope>NUCLEOTIDE SEQUENCE</scope>
    <source>
        <strain evidence="3">CHS0354</strain>
    </source>
</reference>
<dbReference type="Proteomes" id="UP001195483">
    <property type="component" value="Unassembled WGS sequence"/>
</dbReference>
<keyword evidence="2" id="KW-0812">Transmembrane</keyword>
<dbReference type="InterPro" id="IPR007577">
    <property type="entry name" value="GlycoTrfase_DXD_sugar-bd_CS"/>
</dbReference>
<dbReference type="InterPro" id="IPR029044">
    <property type="entry name" value="Nucleotide-diphossugar_trans"/>
</dbReference>
<keyword evidence="1" id="KW-0808">Transferase</keyword>
<protein>
    <recommendedName>
        <fullName evidence="5">Glycosyltransferase</fullName>
    </recommendedName>
</protein>
<dbReference type="AlphaFoldDB" id="A0AAE0STU8"/>
<evidence type="ECO:0008006" key="5">
    <source>
        <dbReference type="Google" id="ProtNLM"/>
    </source>
</evidence>
<comment type="caution">
    <text evidence="3">The sequence shown here is derived from an EMBL/GenBank/DDBJ whole genome shotgun (WGS) entry which is preliminary data.</text>
</comment>
<evidence type="ECO:0000313" key="4">
    <source>
        <dbReference type="Proteomes" id="UP001195483"/>
    </source>
</evidence>
<dbReference type="GO" id="GO:0051999">
    <property type="term" value="P:mannosyl-inositol phosphorylceramide biosynthetic process"/>
    <property type="evidence" value="ECO:0007669"/>
    <property type="project" value="TreeGrafter"/>
</dbReference>
<keyword evidence="2" id="KW-1133">Transmembrane helix</keyword>
<dbReference type="PANTHER" id="PTHR32385:SF15">
    <property type="entry name" value="INOSITOL PHOSPHOCERAMIDE MANNOSYLTRANSFERASE 1"/>
    <property type="match status" value="1"/>
</dbReference>
<proteinExistence type="predicted"/>
<sequence length="388" mass="45529">MTGIIALKRRTNILKRTVFFWVVILVFCYGTLILIWILQKQGEKVFVHTQHNSIAIDSYSSSKKTAYYFVNEMVLERIKINMHGILPPDENSTEAFPTKGPFRIEAIIHQIWIDKNVPEYFRTYVSSLKENHLNYVYMFWTDEMAKKFVEVKFPIMLPFYVNYPRNLQRADAVRYMILYEYGGVYADLDIVSLRPLDPIMRKYTCILSQEPHLHPIYYSNFYGSACNAFMACRRHHPFMKNLVDNLPSFSVAGETVDSTGPRFVTILYRNFIADHPHLTRTDNEGVYLAPPEYFMPSSDHRLKNKMTNLCYMKVLTPLYKWACERFKMHGMGSPTNYTFTDHKWAHINWLAEVKRKSFIITDIVPDAKFYIQDTCDQKDTIVTKTPGS</sequence>
<dbReference type="PANTHER" id="PTHR32385">
    <property type="entry name" value="MANNOSYL PHOSPHORYLINOSITOL CERAMIDE SYNTHASE"/>
    <property type="match status" value="1"/>
</dbReference>
<dbReference type="GO" id="GO:0000030">
    <property type="term" value="F:mannosyltransferase activity"/>
    <property type="evidence" value="ECO:0007669"/>
    <property type="project" value="TreeGrafter"/>
</dbReference>
<dbReference type="SUPFAM" id="SSF53448">
    <property type="entry name" value="Nucleotide-diphospho-sugar transferases"/>
    <property type="match status" value="1"/>
</dbReference>
<accession>A0AAE0STU8</accession>
<evidence type="ECO:0000256" key="2">
    <source>
        <dbReference type="SAM" id="Phobius"/>
    </source>
</evidence>
<name>A0AAE0STU8_9BIVA</name>
<reference evidence="3" key="3">
    <citation type="submission" date="2023-05" db="EMBL/GenBank/DDBJ databases">
        <authorList>
            <person name="Smith C.H."/>
        </authorList>
    </citation>
    <scope>NUCLEOTIDE SEQUENCE</scope>
    <source>
        <strain evidence="3">CHS0354</strain>
        <tissue evidence="3">Mantle</tissue>
    </source>
</reference>
<dbReference type="Pfam" id="PF04488">
    <property type="entry name" value="Gly_transf_sug"/>
    <property type="match status" value="1"/>
</dbReference>
<feature type="transmembrane region" description="Helical" evidence="2">
    <location>
        <begin position="18"/>
        <end position="38"/>
    </location>
</feature>
<evidence type="ECO:0000256" key="1">
    <source>
        <dbReference type="ARBA" id="ARBA00022679"/>
    </source>
</evidence>
<gene>
    <name evidence="3" type="ORF">CHS0354_041892</name>
</gene>
<dbReference type="EMBL" id="JAEAOA010002351">
    <property type="protein sequence ID" value="KAK3597473.1"/>
    <property type="molecule type" value="Genomic_DNA"/>
</dbReference>
<dbReference type="InterPro" id="IPR051706">
    <property type="entry name" value="Glycosyltransferase_domain"/>
</dbReference>
<organism evidence="3 4">
    <name type="scientific">Potamilus streckersoni</name>
    <dbReference type="NCBI Taxonomy" id="2493646"/>
    <lineage>
        <taxon>Eukaryota</taxon>
        <taxon>Metazoa</taxon>
        <taxon>Spiralia</taxon>
        <taxon>Lophotrochozoa</taxon>
        <taxon>Mollusca</taxon>
        <taxon>Bivalvia</taxon>
        <taxon>Autobranchia</taxon>
        <taxon>Heteroconchia</taxon>
        <taxon>Palaeoheterodonta</taxon>
        <taxon>Unionida</taxon>
        <taxon>Unionoidea</taxon>
        <taxon>Unionidae</taxon>
        <taxon>Ambleminae</taxon>
        <taxon>Lampsilini</taxon>
        <taxon>Potamilus</taxon>
    </lineage>
</organism>
<evidence type="ECO:0000313" key="3">
    <source>
        <dbReference type="EMBL" id="KAK3597473.1"/>
    </source>
</evidence>
<keyword evidence="4" id="KW-1185">Reference proteome</keyword>